<dbReference type="PATRIC" id="fig|1605367.3.peg.329"/>
<dbReference type="Proteomes" id="UP000050454">
    <property type="component" value="Unassembled WGS sequence"/>
</dbReference>
<gene>
    <name evidence="1" type="ORF">AFM12_14595</name>
</gene>
<comment type="caution">
    <text evidence="1">The sequence shown here is derived from an EMBL/GenBank/DDBJ whole genome shotgun (WGS) entry which is preliminary data.</text>
</comment>
<accession>A0A0P7C626</accession>
<dbReference type="OrthoDB" id="1495814at2"/>
<reference evidence="1 2" key="1">
    <citation type="submission" date="2015-07" db="EMBL/GenBank/DDBJ databases">
        <title>The draft genome sequence of Leadbetterella sp. JN14-9.</title>
        <authorList>
            <person name="Liu Y."/>
            <person name="Du J."/>
            <person name="Shao Z."/>
        </authorList>
    </citation>
    <scope>NUCLEOTIDE SEQUENCE [LARGE SCALE GENOMIC DNA]</scope>
    <source>
        <strain evidence="1 2">JN14-9</strain>
    </source>
</reference>
<evidence type="ECO:0000313" key="1">
    <source>
        <dbReference type="EMBL" id="KPM47690.1"/>
    </source>
</evidence>
<organism evidence="1 2">
    <name type="scientific">Jiulongibacter sediminis</name>
    <dbReference type="NCBI Taxonomy" id="1605367"/>
    <lineage>
        <taxon>Bacteria</taxon>
        <taxon>Pseudomonadati</taxon>
        <taxon>Bacteroidota</taxon>
        <taxon>Cytophagia</taxon>
        <taxon>Cytophagales</taxon>
        <taxon>Leadbetterellaceae</taxon>
        <taxon>Jiulongibacter</taxon>
    </lineage>
</organism>
<dbReference type="AlphaFoldDB" id="A0A0P7C626"/>
<keyword evidence="2" id="KW-1185">Reference proteome</keyword>
<protein>
    <submittedName>
        <fullName evidence="1">Uncharacterized protein</fullName>
    </submittedName>
</protein>
<dbReference type="EMBL" id="LGTQ01000010">
    <property type="protein sequence ID" value="KPM47690.1"/>
    <property type="molecule type" value="Genomic_DNA"/>
</dbReference>
<name>A0A0P7C626_9BACT</name>
<evidence type="ECO:0000313" key="2">
    <source>
        <dbReference type="Proteomes" id="UP000050454"/>
    </source>
</evidence>
<dbReference type="RefSeq" id="WP_131458386.1">
    <property type="nucleotide sequence ID" value="NZ_JXSZ01000010.1"/>
</dbReference>
<proteinExistence type="predicted"/>
<sequence length="125" mass="14812">MNKGEIYKLKREFKEKYRSECYKHPFIFWNEKHADYTGIMLTTSNSPKYKNIELKEDFFESGFDVGFGKSESKSKSYIVPLHLLKEVKYEHLEKVGELTKAGKEFIAKTVGKLEYTDWVTHMKLK</sequence>